<dbReference type="OrthoDB" id="3311040at2759"/>
<feature type="region of interest" description="Disordered" evidence="1">
    <location>
        <begin position="565"/>
        <end position="851"/>
    </location>
</feature>
<dbReference type="Proteomes" id="UP000030108">
    <property type="component" value="Unassembled WGS sequence"/>
</dbReference>
<feature type="region of interest" description="Disordered" evidence="1">
    <location>
        <begin position="21"/>
        <end position="65"/>
    </location>
</feature>
<evidence type="ECO:0000313" key="3">
    <source>
        <dbReference type="Proteomes" id="UP000030108"/>
    </source>
</evidence>
<dbReference type="EMBL" id="JATN01000322">
    <property type="protein sequence ID" value="EUC56771.1"/>
    <property type="molecule type" value="Genomic_DNA"/>
</dbReference>
<proteinExistence type="predicted"/>
<reference evidence="3" key="1">
    <citation type="journal article" date="2014" name="Genome Announc.">
        <title>Draft genome sequence of the plant-pathogenic soil fungus Rhizoctonia solani anastomosis group 3 strain Rhs1AP.</title>
        <authorList>
            <person name="Cubeta M.A."/>
            <person name="Thomas E."/>
            <person name="Dean R.A."/>
            <person name="Jabaji S."/>
            <person name="Neate S.M."/>
            <person name="Tavantzis S."/>
            <person name="Toda T."/>
            <person name="Vilgalys R."/>
            <person name="Bharathan N."/>
            <person name="Fedorova-Abrams N."/>
            <person name="Pakala S.B."/>
            <person name="Pakala S.M."/>
            <person name="Zafar N."/>
            <person name="Joardar V."/>
            <person name="Losada L."/>
            <person name="Nierman W.C."/>
        </authorList>
    </citation>
    <scope>NUCLEOTIDE SEQUENCE [LARGE SCALE GENOMIC DNA]</scope>
    <source>
        <strain evidence="3">AG-3</strain>
    </source>
</reference>
<feature type="non-terminal residue" evidence="2">
    <location>
        <position position="942"/>
    </location>
</feature>
<gene>
    <name evidence="2" type="ORF">RSOL_196100</name>
</gene>
<feature type="region of interest" description="Disordered" evidence="1">
    <location>
        <begin position="876"/>
        <end position="942"/>
    </location>
</feature>
<comment type="caution">
    <text evidence="2">The sequence shown here is derived from an EMBL/GenBank/DDBJ whole genome shotgun (WGS) entry which is preliminary data.</text>
</comment>
<feature type="compositionally biased region" description="Basic residues" evidence="1">
    <location>
        <begin position="931"/>
        <end position="942"/>
    </location>
</feature>
<accession>X8J6A6</accession>
<evidence type="ECO:0000313" key="2">
    <source>
        <dbReference type="EMBL" id="EUC56771.1"/>
    </source>
</evidence>
<name>X8J6A6_9AGAM</name>
<sequence>MDESTLTDLTALSEYPVAMPTVAGDASPATEGTTIADEDHRTNTSGDHLVSSPNLSPAVISTPEPVQAVNESTVPEPDADMQREVAIQWTDPNLLPNSEARLASVRELAERATDSYISQGIDSVSTRELCNQLPRLLDACIQTLGRSSGAYIEARAVWYNYDDPSSATLSETAEFDISLEEAQDEMGYFVDRIFDGVGQHFERRQFNLYPTIYTVPQANGRPMLPPPHPSVAQRAHTLERWFCALRDWQGLPPIGWDEVSRGMSAHENQFFSLSRTPGGSLPWGRPLVDWEAFEINRVYTHIRTHQTRLLAGDPYAKLTAFQWIEIDADEPFRLFPADPTADFYRMEETAYSLATLTHFFDDNAYLPISDEPRRWFTRQFVEQSQSFLTSQIRTFLYYIELNERLSPPLRRRQASDPPMLLLMPTGIIDVIFFINNFIMPLAVYDQLHDDHDEFNVRAVYKFIVKNRAFCIDGGVAGGEEGVYCVGLYMLVMGKFIQDEHERSKERKVEPHRMRWNYNEGYNLISIMNTLIEGIKNTSRPTNRPEVSEGLASHRWQPKALIFQREGEPTSHRVEWPFGAWGKDPAPAEDSSEPVTSRRPEKLPSPAPKDRKGKKKEVDSGPGKSTVQPAGSLDRADGSTPKQGIPRVLPGVEPEVLQLPDSEDDDLHKGYPEPESPPAEETKHESIPNPFMPPPSISVPSSSQTIKRPFTVQTKPTDLPPVVEESRRRSLSLSAGSRPLSRDPEGMGLGLVVEPLPDEPNTIGAPADTSTPNPRGRPLVRDRSRHSAQAEPPAASKATSATRKRPPVKPAPSSLSQVAGEASVPGPSTLRATSSSKSPALGGKAAPLPSSTTRAIAAATPALSSDDQVASSMLGAFAQSGSGSGSQRINYRSEPRAAAANTTRRPLKRNVKRPHGSSEDEAANKKPESKKSRSASRHSQREK</sequence>
<evidence type="ECO:0000256" key="1">
    <source>
        <dbReference type="SAM" id="MobiDB-lite"/>
    </source>
</evidence>
<dbReference type="AlphaFoldDB" id="X8J6A6"/>
<feature type="compositionally biased region" description="Polar residues" evidence="1">
    <location>
        <begin position="43"/>
        <end position="55"/>
    </location>
</feature>
<feature type="compositionally biased region" description="Basic residues" evidence="1">
    <location>
        <begin position="904"/>
        <end position="914"/>
    </location>
</feature>
<feature type="compositionally biased region" description="Basic and acidic residues" evidence="1">
    <location>
        <begin position="915"/>
        <end position="930"/>
    </location>
</feature>
<protein>
    <submittedName>
        <fullName evidence="2">Uncharacterized protein</fullName>
    </submittedName>
</protein>
<feature type="compositionally biased region" description="Basic and acidic residues" evidence="1">
    <location>
        <begin position="565"/>
        <end position="574"/>
    </location>
</feature>
<organism evidence="2 3">
    <name type="scientific">Rhizoctonia solani AG-3 Rhs1AP</name>
    <dbReference type="NCBI Taxonomy" id="1086054"/>
    <lineage>
        <taxon>Eukaryota</taxon>
        <taxon>Fungi</taxon>
        <taxon>Dikarya</taxon>
        <taxon>Basidiomycota</taxon>
        <taxon>Agaricomycotina</taxon>
        <taxon>Agaricomycetes</taxon>
        <taxon>Cantharellales</taxon>
        <taxon>Ceratobasidiaceae</taxon>
        <taxon>Rhizoctonia</taxon>
    </lineage>
</organism>